<dbReference type="EMBL" id="JAUZEE010000001">
    <property type="protein sequence ID" value="MDP4299005.1"/>
    <property type="molecule type" value="Genomic_DNA"/>
</dbReference>
<gene>
    <name evidence="1" type="ORF">Q8X39_00015</name>
</gene>
<name>A0ABT9FXP2_LEPDI</name>
<dbReference type="Proteomes" id="UP001235760">
    <property type="component" value="Unassembled WGS sequence"/>
</dbReference>
<accession>A0ABT9FXP2</accession>
<sequence length="181" mass="19555">MPITLAHADADHLRRLSRAGAGDSWRVHAAPVPDHNVEFKSLQDAYRSRGGIARGEALAQRMSLTGTGGYVDLARRLVAREVFSFQWQEDFWLPMFQFDPVLLQPRAPTAQVLAALGASHDAADPAHRLDGWALARWFVTPLAALDGATPLARIDVDLGAVLAVATDGSHAMPTNARGRSS</sequence>
<organism evidence="1 2">
    <name type="scientific">Leptothrix discophora</name>
    <dbReference type="NCBI Taxonomy" id="89"/>
    <lineage>
        <taxon>Bacteria</taxon>
        <taxon>Pseudomonadati</taxon>
        <taxon>Pseudomonadota</taxon>
        <taxon>Betaproteobacteria</taxon>
        <taxon>Burkholderiales</taxon>
        <taxon>Sphaerotilaceae</taxon>
        <taxon>Leptothrix</taxon>
    </lineage>
</organism>
<dbReference type="RefSeq" id="WP_305747579.1">
    <property type="nucleotide sequence ID" value="NZ_JAUZEE010000001.1"/>
</dbReference>
<evidence type="ECO:0000313" key="1">
    <source>
        <dbReference type="EMBL" id="MDP4299005.1"/>
    </source>
</evidence>
<comment type="caution">
    <text evidence="1">The sequence shown here is derived from an EMBL/GenBank/DDBJ whole genome shotgun (WGS) entry which is preliminary data.</text>
</comment>
<protein>
    <submittedName>
        <fullName evidence="1">Uncharacterized protein</fullName>
    </submittedName>
</protein>
<evidence type="ECO:0000313" key="2">
    <source>
        <dbReference type="Proteomes" id="UP001235760"/>
    </source>
</evidence>
<proteinExistence type="predicted"/>
<reference evidence="1 2" key="1">
    <citation type="submission" date="2023-08" db="EMBL/GenBank/DDBJ databases">
        <authorList>
            <person name="Roldan D.M."/>
            <person name="Menes R.J."/>
        </authorList>
    </citation>
    <scope>NUCLEOTIDE SEQUENCE [LARGE SCALE GENOMIC DNA]</scope>
    <source>
        <strain evidence="1 2">CCM 2812</strain>
    </source>
</reference>
<keyword evidence="2" id="KW-1185">Reference proteome</keyword>